<protein>
    <submittedName>
        <fullName evidence="2">MBL fold metallo-hydrolase</fullName>
    </submittedName>
</protein>
<organism evidence="2 3">
    <name type="scientific">Williamsia marianensis</name>
    <dbReference type="NCBI Taxonomy" id="85044"/>
    <lineage>
        <taxon>Bacteria</taxon>
        <taxon>Bacillati</taxon>
        <taxon>Actinomycetota</taxon>
        <taxon>Actinomycetes</taxon>
        <taxon>Mycobacteriales</taxon>
        <taxon>Nocardiaceae</taxon>
        <taxon>Williamsia</taxon>
    </lineage>
</organism>
<dbReference type="InterPro" id="IPR036866">
    <property type="entry name" value="RibonucZ/Hydroxyglut_hydro"/>
</dbReference>
<dbReference type="InterPro" id="IPR052159">
    <property type="entry name" value="Competence_DNA_uptake"/>
</dbReference>
<dbReference type="PANTHER" id="PTHR30619:SF1">
    <property type="entry name" value="RECOMBINATION PROTEIN 2"/>
    <property type="match status" value="1"/>
</dbReference>
<dbReference type="SUPFAM" id="SSF56281">
    <property type="entry name" value="Metallo-hydrolase/oxidoreductase"/>
    <property type="match status" value="1"/>
</dbReference>
<accession>A0ABU4EZV8</accession>
<proteinExistence type="predicted"/>
<feature type="domain" description="Metallo-beta-lactamase" evidence="1">
    <location>
        <begin position="29"/>
        <end position="106"/>
    </location>
</feature>
<name>A0ABU4EZV8_WILMA</name>
<dbReference type="Proteomes" id="UP001185792">
    <property type="component" value="Unassembled WGS sequence"/>
</dbReference>
<sequence length="338" mass="36609">MIEIDFLWVGEETKTGDAIGCHFTHSQTGENVVVLIDGGFVETGARIVDHVQSYYNTSTVDLVICTHPDDDHIKGLFTVLEKLDVRRLLIHRPSQYGFVGDEYKSPLVEDLVATAIANNTAVDSGFAGTSYFGGALTIAGPTETDYTAFLSDHAVWDSTANQVARALFEKAGTVKRALRSLFYDPGETLTDDNGGTSPRNNTSIICNLAVDGYRVLFTGDAGAPALTAAADYLDSAALSGKDIDLFDVPHHGSRHNLTKDLCDRLLGPVVGEVHKGGAYVTVGKKAKDHPRPEVANALKRRGYPVFEVRGQIVCWQQNAPDRLGWGPATSLNWLDESD</sequence>
<dbReference type="Gene3D" id="3.60.15.10">
    <property type="entry name" value="Ribonuclease Z/Hydroxyacylglutathione hydrolase-like"/>
    <property type="match status" value="1"/>
</dbReference>
<comment type="caution">
    <text evidence="2">The sequence shown here is derived from an EMBL/GenBank/DDBJ whole genome shotgun (WGS) entry which is preliminary data.</text>
</comment>
<dbReference type="InterPro" id="IPR001279">
    <property type="entry name" value="Metallo-B-lactamas"/>
</dbReference>
<gene>
    <name evidence="2" type="ORF">R4198_24070</name>
</gene>
<reference evidence="2 3" key="1">
    <citation type="submission" date="2023-10" db="EMBL/GenBank/DDBJ databases">
        <title>Development of a sustainable strategy for remediation of hydrocarbon-contaminated territories based on the waste exchange concept.</title>
        <authorList>
            <person name="Krivoruchko A."/>
        </authorList>
    </citation>
    <scope>NUCLEOTIDE SEQUENCE [LARGE SCALE GENOMIC DNA]</scope>
    <source>
        <strain evidence="2 3">IEGM 1236</strain>
    </source>
</reference>
<keyword evidence="3" id="KW-1185">Reference proteome</keyword>
<dbReference type="EMBL" id="JAWLUM010000005">
    <property type="protein sequence ID" value="MDV7136783.1"/>
    <property type="molecule type" value="Genomic_DNA"/>
</dbReference>
<evidence type="ECO:0000313" key="3">
    <source>
        <dbReference type="Proteomes" id="UP001185792"/>
    </source>
</evidence>
<evidence type="ECO:0000313" key="2">
    <source>
        <dbReference type="EMBL" id="MDV7136783.1"/>
    </source>
</evidence>
<dbReference type="Pfam" id="PF00753">
    <property type="entry name" value="Lactamase_B"/>
    <property type="match status" value="1"/>
</dbReference>
<dbReference type="PANTHER" id="PTHR30619">
    <property type="entry name" value="DNA INTERNALIZATION/COMPETENCE PROTEIN COMEC/REC2"/>
    <property type="match status" value="1"/>
</dbReference>
<dbReference type="RefSeq" id="WP_317714752.1">
    <property type="nucleotide sequence ID" value="NZ_JAWLUM010000005.1"/>
</dbReference>
<evidence type="ECO:0000259" key="1">
    <source>
        <dbReference type="Pfam" id="PF00753"/>
    </source>
</evidence>